<dbReference type="GO" id="GO:0042158">
    <property type="term" value="P:lipoprotein biosynthetic process"/>
    <property type="evidence" value="ECO:0007669"/>
    <property type="project" value="UniProtKB-UniRule"/>
</dbReference>
<dbReference type="InterPro" id="IPR003010">
    <property type="entry name" value="C-N_Hydrolase"/>
</dbReference>
<keyword evidence="4 9" id="KW-0808">Transferase</keyword>
<dbReference type="PANTHER" id="PTHR38686">
    <property type="entry name" value="APOLIPOPROTEIN N-ACYLTRANSFERASE"/>
    <property type="match status" value="1"/>
</dbReference>
<evidence type="ECO:0000256" key="6">
    <source>
        <dbReference type="ARBA" id="ARBA00022989"/>
    </source>
</evidence>
<evidence type="ECO:0000256" key="3">
    <source>
        <dbReference type="ARBA" id="ARBA00022475"/>
    </source>
</evidence>
<sequence length="517" mass="56402">MKLNIKHMGWYALAAVLGMVQALGFAPQPLGIVQIGSLAGMLLLLPYVTRPARVAFVFGLAWFCAGLYWLHFSMHGVGGLPTWMSALAITALSSYLAVYYMLALGVWRRFFAELRVSSYLVAFPALWLVAELARGYVFGGFPWLASGYAHIDNPLLKGWFAIFGVYGVGFAAAMCAGALAFVGRCAIERRREVKGLALTAASMAVWAVVGLIVQGLNWGEKAGAPISVNIVQPNVAQTNKFDEQVMLSNTLLFIRHATQSSAQLTVFPETALPYPWTQVPIEPLEALHTRLSGRAVLMGGVGIDEAKHEFYNSAMWLSEKDDPLDPPRYDKIHLLPFGEMIPWGFQWFVDAMKIPLGGYGYGQSQKPFELNVAGQTTRIGVNICYENEFGEELIQAWGNGDAAAPNVWVNMSNLGWFGTVSHSTAQEQHLYMSRARALEMARPVIVATNTGLSAYIDASGVVAQQLRPDAAVSATVQVQGMQGLTPYIGWGNAPMLGLASLLFGLSVFLRHRVMALD</sequence>
<feature type="transmembrane region" description="Helical" evidence="9">
    <location>
        <begin position="32"/>
        <end position="49"/>
    </location>
</feature>
<keyword evidence="7 9" id="KW-0472">Membrane</keyword>
<name>A0A345DDE3_9BURK</name>
<evidence type="ECO:0000313" key="12">
    <source>
        <dbReference type="Proteomes" id="UP000252182"/>
    </source>
</evidence>
<dbReference type="UniPathway" id="UPA00666"/>
<comment type="pathway">
    <text evidence="9">Protein modification; lipoprotein biosynthesis (N-acyl transfer).</text>
</comment>
<keyword evidence="6 9" id="KW-1133">Transmembrane helix</keyword>
<comment type="similarity">
    <text evidence="2 9">Belongs to the CN hydrolase family. Apolipoprotein N-acyltransferase subfamily.</text>
</comment>
<dbReference type="HAMAP" id="MF_01148">
    <property type="entry name" value="Lnt"/>
    <property type="match status" value="1"/>
</dbReference>
<dbReference type="NCBIfam" id="TIGR00546">
    <property type="entry name" value="lnt"/>
    <property type="match status" value="1"/>
</dbReference>
<dbReference type="CDD" id="cd07571">
    <property type="entry name" value="ALP_N-acyl_transferase"/>
    <property type="match status" value="1"/>
</dbReference>
<evidence type="ECO:0000256" key="9">
    <source>
        <dbReference type="HAMAP-Rule" id="MF_01148"/>
    </source>
</evidence>
<feature type="transmembrane region" description="Helical" evidence="9">
    <location>
        <begin position="119"/>
        <end position="139"/>
    </location>
</feature>
<organism evidence="11 12">
    <name type="scientific">Ephemeroptericola cinctiostellae</name>
    <dbReference type="NCBI Taxonomy" id="2268024"/>
    <lineage>
        <taxon>Bacteria</taxon>
        <taxon>Pseudomonadati</taxon>
        <taxon>Pseudomonadota</taxon>
        <taxon>Betaproteobacteria</taxon>
        <taxon>Burkholderiales</taxon>
        <taxon>Burkholderiaceae</taxon>
        <taxon>Ephemeroptericola</taxon>
    </lineage>
</organism>
<keyword evidence="11" id="KW-0449">Lipoprotein</keyword>
<keyword evidence="12" id="KW-1185">Reference proteome</keyword>
<comment type="subcellular location">
    <subcellularLocation>
        <location evidence="1 9">Cell membrane</location>
        <topology evidence="1 9">Multi-pass membrane protein</topology>
    </subcellularLocation>
</comment>
<accession>A0A345DDE3</accession>
<dbReference type="Gene3D" id="3.60.110.10">
    <property type="entry name" value="Carbon-nitrogen hydrolase"/>
    <property type="match status" value="1"/>
</dbReference>
<dbReference type="Pfam" id="PF20154">
    <property type="entry name" value="LNT_N"/>
    <property type="match status" value="1"/>
</dbReference>
<dbReference type="EMBL" id="CP031124">
    <property type="protein sequence ID" value="AXF86381.1"/>
    <property type="molecule type" value="Genomic_DNA"/>
</dbReference>
<feature type="transmembrane region" description="Helical" evidence="9">
    <location>
        <begin position="54"/>
        <end position="71"/>
    </location>
</feature>
<keyword evidence="3 9" id="KW-1003">Cell membrane</keyword>
<keyword evidence="5 9" id="KW-0812">Transmembrane</keyword>
<evidence type="ECO:0000256" key="7">
    <source>
        <dbReference type="ARBA" id="ARBA00023136"/>
    </source>
</evidence>
<feature type="transmembrane region" description="Helical" evidence="9">
    <location>
        <begin position="83"/>
        <end position="107"/>
    </location>
</feature>
<dbReference type="AlphaFoldDB" id="A0A345DDE3"/>
<evidence type="ECO:0000313" key="11">
    <source>
        <dbReference type="EMBL" id="AXF86381.1"/>
    </source>
</evidence>
<feature type="transmembrane region" description="Helical" evidence="9">
    <location>
        <begin position="159"/>
        <end position="183"/>
    </location>
</feature>
<reference evidence="12" key="1">
    <citation type="submission" date="2018-07" db="EMBL/GenBank/DDBJ databases">
        <authorList>
            <person name="Kim H."/>
        </authorList>
    </citation>
    <scope>NUCLEOTIDE SEQUENCE [LARGE SCALE GENOMIC DNA]</scope>
    <source>
        <strain evidence="12">F02</strain>
    </source>
</reference>
<keyword evidence="8 9" id="KW-0012">Acyltransferase</keyword>
<dbReference type="InterPro" id="IPR004563">
    <property type="entry name" value="Apolipo_AcylTrfase"/>
</dbReference>
<feature type="transmembrane region" description="Helical" evidence="9">
    <location>
        <begin position="195"/>
        <end position="216"/>
    </location>
</feature>
<gene>
    <name evidence="9 11" type="primary">lnt</name>
    <name evidence="11" type="ORF">DTO96_102135</name>
</gene>
<evidence type="ECO:0000256" key="2">
    <source>
        <dbReference type="ARBA" id="ARBA00010065"/>
    </source>
</evidence>
<evidence type="ECO:0000256" key="8">
    <source>
        <dbReference type="ARBA" id="ARBA00023315"/>
    </source>
</evidence>
<dbReference type="Proteomes" id="UP000252182">
    <property type="component" value="Chromosome"/>
</dbReference>
<proteinExistence type="inferred from homology"/>
<dbReference type="InterPro" id="IPR045378">
    <property type="entry name" value="LNT_N"/>
</dbReference>
<dbReference type="EC" id="2.3.1.269" evidence="9"/>
<dbReference type="GO" id="GO:0016410">
    <property type="term" value="F:N-acyltransferase activity"/>
    <property type="evidence" value="ECO:0007669"/>
    <property type="project" value="UniProtKB-UniRule"/>
</dbReference>
<dbReference type="GO" id="GO:0005886">
    <property type="term" value="C:plasma membrane"/>
    <property type="evidence" value="ECO:0007669"/>
    <property type="project" value="UniProtKB-SubCell"/>
</dbReference>
<dbReference type="InterPro" id="IPR036526">
    <property type="entry name" value="C-N_Hydrolase_sf"/>
</dbReference>
<dbReference type="PANTHER" id="PTHR38686:SF1">
    <property type="entry name" value="APOLIPOPROTEIN N-ACYLTRANSFERASE"/>
    <property type="match status" value="1"/>
</dbReference>
<comment type="function">
    <text evidence="9">Catalyzes the phospholipid dependent N-acylation of the N-terminal cysteine of apolipoprotein, the last step in lipoprotein maturation.</text>
</comment>
<feature type="transmembrane region" description="Helical" evidence="9">
    <location>
        <begin position="487"/>
        <end position="509"/>
    </location>
</feature>
<dbReference type="KEGG" id="hyf:DTO96_102135"/>
<evidence type="ECO:0000259" key="10">
    <source>
        <dbReference type="PROSITE" id="PS50263"/>
    </source>
</evidence>
<protein>
    <recommendedName>
        <fullName evidence="9">Apolipoprotein N-acyltransferase</fullName>
        <shortName evidence="9">ALP N-acyltransferase</shortName>
        <ecNumber evidence="9">2.3.1.269</ecNumber>
    </recommendedName>
</protein>
<evidence type="ECO:0000256" key="4">
    <source>
        <dbReference type="ARBA" id="ARBA00022679"/>
    </source>
</evidence>
<comment type="catalytic activity">
    <reaction evidence="9">
        <text>N-terminal S-1,2-diacyl-sn-glyceryl-L-cysteinyl-[lipoprotein] + a glycerophospholipid = N-acyl-S-1,2-diacyl-sn-glyceryl-L-cysteinyl-[lipoprotein] + a 2-acyl-sn-glycero-3-phospholipid + H(+)</text>
        <dbReference type="Rhea" id="RHEA:48228"/>
        <dbReference type="Rhea" id="RHEA-COMP:14681"/>
        <dbReference type="Rhea" id="RHEA-COMP:14684"/>
        <dbReference type="ChEBI" id="CHEBI:15378"/>
        <dbReference type="ChEBI" id="CHEBI:136912"/>
        <dbReference type="ChEBI" id="CHEBI:140656"/>
        <dbReference type="ChEBI" id="CHEBI:140657"/>
        <dbReference type="ChEBI" id="CHEBI:140660"/>
        <dbReference type="EC" id="2.3.1.269"/>
    </reaction>
</comment>
<dbReference type="Pfam" id="PF00795">
    <property type="entry name" value="CN_hydrolase"/>
    <property type="match status" value="1"/>
</dbReference>
<dbReference type="RefSeq" id="WP_157964415.1">
    <property type="nucleotide sequence ID" value="NZ_CP031124.1"/>
</dbReference>
<dbReference type="OrthoDB" id="9804277at2"/>
<evidence type="ECO:0000256" key="1">
    <source>
        <dbReference type="ARBA" id="ARBA00004651"/>
    </source>
</evidence>
<dbReference type="PROSITE" id="PS50263">
    <property type="entry name" value="CN_HYDROLASE"/>
    <property type="match status" value="1"/>
</dbReference>
<dbReference type="SUPFAM" id="SSF56317">
    <property type="entry name" value="Carbon-nitrogen hydrolase"/>
    <property type="match status" value="1"/>
</dbReference>
<evidence type="ECO:0000256" key="5">
    <source>
        <dbReference type="ARBA" id="ARBA00022692"/>
    </source>
</evidence>
<feature type="domain" description="CN hydrolase" evidence="10">
    <location>
        <begin position="231"/>
        <end position="480"/>
    </location>
</feature>